<evidence type="ECO:0000256" key="1">
    <source>
        <dbReference type="SAM" id="SignalP"/>
    </source>
</evidence>
<dbReference type="Proteomes" id="UP000321039">
    <property type="component" value="Unassembled WGS sequence"/>
</dbReference>
<organism evidence="2 3">
    <name type="scientific">Parahaliea maris</name>
    <dbReference type="NCBI Taxonomy" id="2716870"/>
    <lineage>
        <taxon>Bacteria</taxon>
        <taxon>Pseudomonadati</taxon>
        <taxon>Pseudomonadota</taxon>
        <taxon>Gammaproteobacteria</taxon>
        <taxon>Cellvibrionales</taxon>
        <taxon>Halieaceae</taxon>
        <taxon>Parahaliea</taxon>
    </lineage>
</organism>
<evidence type="ECO:0000313" key="3">
    <source>
        <dbReference type="Proteomes" id="UP000321039"/>
    </source>
</evidence>
<protein>
    <submittedName>
        <fullName evidence="2">Uncharacterized protein</fullName>
    </submittedName>
</protein>
<feature type="signal peptide" evidence="1">
    <location>
        <begin position="1"/>
        <end position="23"/>
    </location>
</feature>
<evidence type="ECO:0000313" key="2">
    <source>
        <dbReference type="EMBL" id="TXS96404.1"/>
    </source>
</evidence>
<keyword evidence="3" id="KW-1185">Reference proteome</keyword>
<gene>
    <name evidence="2" type="ORF">FV139_02615</name>
</gene>
<comment type="caution">
    <text evidence="2">The sequence shown here is derived from an EMBL/GenBank/DDBJ whole genome shotgun (WGS) entry which is preliminary data.</text>
</comment>
<dbReference type="AlphaFoldDB" id="A0A5C9A8N4"/>
<reference evidence="2 3" key="1">
    <citation type="submission" date="2019-08" db="EMBL/GenBank/DDBJ databases">
        <title>Parahaliea maris sp. nov., isolated from the surface seawater.</title>
        <authorList>
            <person name="Liu Y."/>
        </authorList>
    </citation>
    <scope>NUCLEOTIDE SEQUENCE [LARGE SCALE GENOMIC DNA]</scope>
    <source>
        <strain evidence="2 3">HSLHS9</strain>
    </source>
</reference>
<name>A0A5C9A8N4_9GAMM</name>
<feature type="chain" id="PRO_5022802461" evidence="1">
    <location>
        <begin position="24"/>
        <end position="214"/>
    </location>
</feature>
<keyword evidence="1" id="KW-0732">Signal</keyword>
<proteinExistence type="predicted"/>
<sequence length="214" mass="23370">MAFIHRVVPLLGILSSLSPMAHAAPLSLSDDNVCAWTLQQVTGSELEAETVVFDSYDEFGGTKAEASPLRVKQFRSPEGGPARSVACKLSSVEGLIEKAGVDPALLGTQQSCRVAHQRMLDSIYQALPPAERRLSPGDFVLEEDETAWTGPTWLRPNPYPALVPLPDGRYSLRAKSLAVVNEWYVPLPSSIKGVHYCTLVAPEYLRAVLRGDRQ</sequence>
<dbReference type="EMBL" id="VRZA01000001">
    <property type="protein sequence ID" value="TXS96404.1"/>
    <property type="molecule type" value="Genomic_DNA"/>
</dbReference>
<accession>A0A5C9A8N4</accession>
<dbReference type="RefSeq" id="WP_148066676.1">
    <property type="nucleotide sequence ID" value="NZ_VRZA01000001.1"/>
</dbReference>